<feature type="coiled-coil region" evidence="6">
    <location>
        <begin position="402"/>
        <end position="443"/>
    </location>
</feature>
<evidence type="ECO:0000256" key="4">
    <source>
        <dbReference type="ARBA" id="ARBA00023163"/>
    </source>
</evidence>
<evidence type="ECO:0000313" key="10">
    <source>
        <dbReference type="Proteomes" id="UP001318860"/>
    </source>
</evidence>
<keyword evidence="10" id="KW-1185">Reference proteome</keyword>
<reference evidence="9 10" key="1">
    <citation type="journal article" date="2021" name="Comput. Struct. Biotechnol. J.">
        <title>De novo genome assembly of the potent medicinal plant Rehmannia glutinosa using nanopore technology.</title>
        <authorList>
            <person name="Ma L."/>
            <person name="Dong C."/>
            <person name="Song C."/>
            <person name="Wang X."/>
            <person name="Zheng X."/>
            <person name="Niu Y."/>
            <person name="Chen S."/>
            <person name="Feng W."/>
        </authorList>
    </citation>
    <scope>NUCLEOTIDE SEQUENCE [LARGE SCALE GENOMIC DNA]</scope>
    <source>
        <strain evidence="9">DH-2019</strain>
    </source>
</reference>
<evidence type="ECO:0000256" key="6">
    <source>
        <dbReference type="SAM" id="Coils"/>
    </source>
</evidence>
<proteinExistence type="predicted"/>
<keyword evidence="2" id="KW-0805">Transcription regulation</keyword>
<dbReference type="Proteomes" id="UP001318860">
    <property type="component" value="Unassembled WGS sequence"/>
</dbReference>
<comment type="subcellular location">
    <subcellularLocation>
        <location evidence="1">Nucleus</location>
    </subcellularLocation>
</comment>
<feature type="region of interest" description="Disordered" evidence="7">
    <location>
        <begin position="1"/>
        <end position="28"/>
    </location>
</feature>
<sequence length="473" mass="52972">MAISPMNGSKRSPLSSSSKSKLKQKKNIWEHKKNLVKKRLMGLTDKKKIEKATNDRRSCGGVSTSAMERAQEIQANLSPHCPSFLKNLLKSHVTGGFWLGLPRKFCLAHLPKHDDTVVLVDENEQQYDTKYLVDKNGLSGGWRGFSMAHKLLEEDVLVFQLIGPSKFKVHIVRARTSTEVNNAARTTEVSAARTSTEVKAARSLLNLHAEPIGPELTTSRKIMSVKMEENQPEEHPEITEKVRKKYLKPVAVDYNQKKNTRKSISTGEPARDESSDDINNFGSQIPNGITFSESILNFKDVKSFDNFKIQVDGLILDSKIPTHLRTKYYELCLSQNMFLHENLIPGLNSNLSAGMISETINIADAIRAAKHGTAANHLESWDKTLKAFEDLGMAVGFLRARINKLLSLSREYQANIESKRNERAEAEDEMRALKVKLSNVKTSIIKIDAEIDALKAKNEELGFVFTEAAGAPW</sequence>
<dbReference type="Gene3D" id="2.40.330.10">
    <property type="entry name" value="DNA-binding pseudobarrel domain"/>
    <property type="match status" value="1"/>
</dbReference>
<organism evidence="9 10">
    <name type="scientific">Rehmannia glutinosa</name>
    <name type="common">Chinese foxglove</name>
    <dbReference type="NCBI Taxonomy" id="99300"/>
    <lineage>
        <taxon>Eukaryota</taxon>
        <taxon>Viridiplantae</taxon>
        <taxon>Streptophyta</taxon>
        <taxon>Embryophyta</taxon>
        <taxon>Tracheophyta</taxon>
        <taxon>Spermatophyta</taxon>
        <taxon>Magnoliopsida</taxon>
        <taxon>eudicotyledons</taxon>
        <taxon>Gunneridae</taxon>
        <taxon>Pentapetalae</taxon>
        <taxon>asterids</taxon>
        <taxon>lamiids</taxon>
        <taxon>Lamiales</taxon>
        <taxon>Orobanchaceae</taxon>
        <taxon>Rehmannieae</taxon>
        <taxon>Rehmannia</taxon>
    </lineage>
</organism>
<keyword evidence="6" id="KW-0175">Coiled coil</keyword>
<feature type="compositionally biased region" description="Low complexity" evidence="7">
    <location>
        <begin position="9"/>
        <end position="19"/>
    </location>
</feature>
<keyword evidence="5" id="KW-0539">Nucleus</keyword>
<dbReference type="SMART" id="SM01019">
    <property type="entry name" value="B3"/>
    <property type="match status" value="1"/>
</dbReference>
<evidence type="ECO:0000256" key="1">
    <source>
        <dbReference type="ARBA" id="ARBA00004123"/>
    </source>
</evidence>
<dbReference type="PROSITE" id="PS50863">
    <property type="entry name" value="B3"/>
    <property type="match status" value="1"/>
</dbReference>
<evidence type="ECO:0000259" key="8">
    <source>
        <dbReference type="PROSITE" id="PS50863"/>
    </source>
</evidence>
<comment type="caution">
    <text evidence="9">The sequence shown here is derived from an EMBL/GenBank/DDBJ whole genome shotgun (WGS) entry which is preliminary data.</text>
</comment>
<evidence type="ECO:0000313" key="9">
    <source>
        <dbReference type="EMBL" id="KAK6143536.1"/>
    </source>
</evidence>
<dbReference type="EMBL" id="JABTTQ020000013">
    <property type="protein sequence ID" value="KAK6143536.1"/>
    <property type="molecule type" value="Genomic_DNA"/>
</dbReference>
<evidence type="ECO:0000256" key="2">
    <source>
        <dbReference type="ARBA" id="ARBA00023015"/>
    </source>
</evidence>
<feature type="region of interest" description="Disordered" evidence="7">
    <location>
        <begin position="257"/>
        <end position="277"/>
    </location>
</feature>
<gene>
    <name evidence="9" type="ORF">DH2020_023884</name>
</gene>
<dbReference type="PANTHER" id="PTHR31391">
    <property type="entry name" value="B3 DOMAIN-CONTAINING PROTEIN OS11G0197600-RELATED"/>
    <property type="match status" value="1"/>
</dbReference>
<keyword evidence="4" id="KW-0804">Transcription</keyword>
<dbReference type="PANTHER" id="PTHR31391:SF101">
    <property type="entry name" value="B3 DOMAIN-CONTAINING PROTEIN OS01G0234100"/>
    <property type="match status" value="1"/>
</dbReference>
<protein>
    <recommendedName>
        <fullName evidence="8">TF-B3 domain-containing protein</fullName>
    </recommendedName>
</protein>
<evidence type="ECO:0000256" key="5">
    <source>
        <dbReference type="ARBA" id="ARBA00023242"/>
    </source>
</evidence>
<dbReference type="InterPro" id="IPR044837">
    <property type="entry name" value="REM16-like"/>
</dbReference>
<keyword evidence="3" id="KW-0238">DNA-binding</keyword>
<accession>A0ABR0WA98</accession>
<evidence type="ECO:0000256" key="3">
    <source>
        <dbReference type="ARBA" id="ARBA00023125"/>
    </source>
</evidence>
<feature type="domain" description="TF-B3" evidence="8">
    <location>
        <begin position="84"/>
        <end position="175"/>
    </location>
</feature>
<dbReference type="InterPro" id="IPR003340">
    <property type="entry name" value="B3_DNA-bd"/>
</dbReference>
<name>A0ABR0WA98_REHGL</name>
<dbReference type="SUPFAM" id="SSF101936">
    <property type="entry name" value="DNA-binding pseudobarrel domain"/>
    <property type="match status" value="1"/>
</dbReference>
<evidence type="ECO:0000256" key="7">
    <source>
        <dbReference type="SAM" id="MobiDB-lite"/>
    </source>
</evidence>
<dbReference type="CDD" id="cd10017">
    <property type="entry name" value="B3_DNA"/>
    <property type="match status" value="1"/>
</dbReference>
<dbReference type="Pfam" id="PF02362">
    <property type="entry name" value="B3"/>
    <property type="match status" value="1"/>
</dbReference>
<dbReference type="InterPro" id="IPR015300">
    <property type="entry name" value="DNA-bd_pseudobarrel_sf"/>
</dbReference>